<evidence type="ECO:0000313" key="1">
    <source>
        <dbReference type="Ensembl" id="ENSOCUP00000046942.1"/>
    </source>
</evidence>
<dbReference type="Ensembl" id="ENSOCUT00000064048.1">
    <property type="protein sequence ID" value="ENSOCUP00000046942.1"/>
    <property type="gene ID" value="ENSOCUG00000036320.1"/>
</dbReference>
<dbReference type="InParanoid" id="A0A5F9DKW2"/>
<dbReference type="Bgee" id="ENSOCUG00000036320">
    <property type="expression patterns" value="Expressed in blood and 20 other cell types or tissues"/>
</dbReference>
<dbReference type="AlphaFoldDB" id="A0A5F9DKW2"/>
<reference evidence="1" key="3">
    <citation type="submission" date="2025-09" db="UniProtKB">
        <authorList>
            <consortium name="Ensembl"/>
        </authorList>
    </citation>
    <scope>IDENTIFICATION</scope>
    <source>
        <strain evidence="1">Thorbecke</strain>
    </source>
</reference>
<protein>
    <submittedName>
        <fullName evidence="1">Uncharacterized protein</fullName>
    </submittedName>
</protein>
<dbReference type="Proteomes" id="UP000001811">
    <property type="component" value="Unplaced"/>
</dbReference>
<evidence type="ECO:0000313" key="2">
    <source>
        <dbReference type="Proteomes" id="UP000001811"/>
    </source>
</evidence>
<accession>A0A5F9DKW2</accession>
<keyword evidence="2" id="KW-1185">Reference proteome</keyword>
<reference evidence="1" key="2">
    <citation type="submission" date="2025-08" db="UniProtKB">
        <authorList>
            <consortium name="Ensembl"/>
        </authorList>
    </citation>
    <scope>IDENTIFICATION</scope>
    <source>
        <strain evidence="1">Thorbecke</strain>
    </source>
</reference>
<name>A0A5F9DKW2_RABIT</name>
<dbReference type="SMR" id="A0A5F9DKW2"/>
<organism evidence="1 2">
    <name type="scientific">Oryctolagus cuniculus</name>
    <name type="common">Rabbit</name>
    <dbReference type="NCBI Taxonomy" id="9986"/>
    <lineage>
        <taxon>Eukaryota</taxon>
        <taxon>Metazoa</taxon>
        <taxon>Chordata</taxon>
        <taxon>Craniata</taxon>
        <taxon>Vertebrata</taxon>
        <taxon>Euteleostomi</taxon>
        <taxon>Mammalia</taxon>
        <taxon>Eutheria</taxon>
        <taxon>Euarchontoglires</taxon>
        <taxon>Glires</taxon>
        <taxon>Lagomorpha</taxon>
        <taxon>Leporidae</taxon>
        <taxon>Oryctolagus</taxon>
    </lineage>
</organism>
<proteinExistence type="predicted"/>
<reference evidence="1 2" key="1">
    <citation type="journal article" date="2011" name="Nature">
        <title>A high-resolution map of human evolutionary constraint using 29 mammals.</title>
        <authorList>
            <person name="Lindblad-Toh K."/>
            <person name="Garber M."/>
            <person name="Zuk O."/>
            <person name="Lin M.F."/>
            <person name="Parker B.J."/>
            <person name="Washietl S."/>
            <person name="Kheradpour P."/>
            <person name="Ernst J."/>
            <person name="Jordan G."/>
            <person name="Mauceli E."/>
            <person name="Ward L.D."/>
            <person name="Lowe C.B."/>
            <person name="Holloway A.K."/>
            <person name="Clamp M."/>
            <person name="Gnerre S."/>
            <person name="Alfoldi J."/>
            <person name="Beal K."/>
            <person name="Chang J."/>
            <person name="Clawson H."/>
            <person name="Cuff J."/>
            <person name="Di Palma F."/>
            <person name="Fitzgerald S."/>
            <person name="Flicek P."/>
            <person name="Guttman M."/>
            <person name="Hubisz M.J."/>
            <person name="Jaffe D.B."/>
            <person name="Jungreis I."/>
            <person name="Kent W.J."/>
            <person name="Kostka D."/>
            <person name="Lara M."/>
            <person name="Martins A.L."/>
            <person name="Massingham T."/>
            <person name="Moltke I."/>
            <person name="Raney B.J."/>
            <person name="Rasmussen M.D."/>
            <person name="Robinson J."/>
            <person name="Stark A."/>
            <person name="Vilella A.J."/>
            <person name="Wen J."/>
            <person name="Xie X."/>
            <person name="Zody M.C."/>
            <person name="Baldwin J."/>
            <person name="Bloom T."/>
            <person name="Chin C.W."/>
            <person name="Heiman D."/>
            <person name="Nicol R."/>
            <person name="Nusbaum C."/>
            <person name="Young S."/>
            <person name="Wilkinson J."/>
            <person name="Worley K.C."/>
            <person name="Kovar C.L."/>
            <person name="Muzny D.M."/>
            <person name="Gibbs R.A."/>
            <person name="Cree A."/>
            <person name="Dihn H.H."/>
            <person name="Fowler G."/>
            <person name="Jhangiani S."/>
            <person name="Joshi V."/>
            <person name="Lee S."/>
            <person name="Lewis L.R."/>
            <person name="Nazareth L.V."/>
            <person name="Okwuonu G."/>
            <person name="Santibanez J."/>
            <person name="Warren W.C."/>
            <person name="Mardis E.R."/>
            <person name="Weinstock G.M."/>
            <person name="Wilson R.K."/>
            <person name="Delehaunty K."/>
            <person name="Dooling D."/>
            <person name="Fronik C."/>
            <person name="Fulton L."/>
            <person name="Fulton B."/>
            <person name="Graves T."/>
            <person name="Minx P."/>
            <person name="Sodergren E."/>
            <person name="Birney E."/>
            <person name="Margulies E.H."/>
            <person name="Herrero J."/>
            <person name="Green E.D."/>
            <person name="Haussler D."/>
            <person name="Siepel A."/>
            <person name="Goldman N."/>
            <person name="Pollard K.S."/>
            <person name="Pedersen J.S."/>
            <person name="Lander E.S."/>
            <person name="Kellis M."/>
        </authorList>
    </citation>
    <scope>NUCLEOTIDE SEQUENCE [LARGE SCALE GENOMIC DNA]</scope>
    <source>
        <strain evidence="2">Thorbecke</strain>
    </source>
</reference>
<sequence>MDVSGQETDWRSAAFRQKLVSQMRREGPRARPSPGCPPSFWVDKDCLLAFLGPNSANQRALLMSHRPGLSRSSFVCLGCRLLPALNRTEDRKGKRQQPRSGCSRVRSFVISLPGKAPSG</sequence>